<accession>A0A8K0D2K6</accession>
<dbReference type="SMART" id="SM00338">
    <property type="entry name" value="BRLZ"/>
    <property type="match status" value="1"/>
</dbReference>
<dbReference type="PROSITE" id="PS50217">
    <property type="entry name" value="BZIP"/>
    <property type="match status" value="1"/>
</dbReference>
<keyword evidence="4" id="KW-0539">Nucleus</keyword>
<evidence type="ECO:0000256" key="2">
    <source>
        <dbReference type="ARBA" id="ARBA00023015"/>
    </source>
</evidence>
<keyword evidence="2" id="KW-0805">Transcription regulation</keyword>
<dbReference type="Gene3D" id="1.20.5.170">
    <property type="match status" value="1"/>
</dbReference>
<reference evidence="6" key="1">
    <citation type="submission" date="2019-08" db="EMBL/GenBank/DDBJ databases">
        <title>The genome of the North American firefly Photinus pyralis.</title>
        <authorList>
            <consortium name="Photinus pyralis genome working group"/>
            <person name="Fallon T.R."/>
            <person name="Sander Lower S.E."/>
            <person name="Weng J.-K."/>
        </authorList>
    </citation>
    <scope>NUCLEOTIDE SEQUENCE</scope>
    <source>
        <strain evidence="6">TRF0915ILg1</strain>
        <tissue evidence="6">Whole body</tissue>
    </source>
</reference>
<dbReference type="GO" id="GO:0003700">
    <property type="term" value="F:DNA-binding transcription factor activity"/>
    <property type="evidence" value="ECO:0007669"/>
    <property type="project" value="InterPro"/>
</dbReference>
<evidence type="ECO:0000313" key="7">
    <source>
        <dbReference type="Proteomes" id="UP000801492"/>
    </source>
</evidence>
<dbReference type="SUPFAM" id="SSF57959">
    <property type="entry name" value="Leucine zipper domain"/>
    <property type="match status" value="1"/>
</dbReference>
<dbReference type="AlphaFoldDB" id="A0A8K0D2K6"/>
<dbReference type="InterPro" id="IPR046347">
    <property type="entry name" value="bZIP_sf"/>
</dbReference>
<comment type="subcellular location">
    <subcellularLocation>
        <location evidence="1">Nucleus</location>
    </subcellularLocation>
</comment>
<evidence type="ECO:0000313" key="6">
    <source>
        <dbReference type="EMBL" id="KAF2896021.1"/>
    </source>
</evidence>
<dbReference type="InterPro" id="IPR051027">
    <property type="entry name" value="bZIP_transcription_factors"/>
</dbReference>
<feature type="non-terminal residue" evidence="6">
    <location>
        <position position="524"/>
    </location>
</feature>
<sequence length="524" mass="58264">MAFTNEDHLNVHKKKHDMALHLGIDTQNNTVADQTPTPTRFIRNCEEVGLFQDLQNVNPFDETFRKAAELVKSGSLHIPESSSDDTLHTPHIFPYIEEKNQASKFSRNNSNEPEFTVTTIDEDFLRLSEKKELSLAEGSNDSEDIDRNSLLKQNDLIISSSNDNNTLISKDSLISNIAPTAIPVPSLYVNSDIPPVVVNNLSDIQIVSNNSKTVKEKSVYVNNVEKEITSSNEVIETVKSKLIEALNNRIKKEESESDDCDNMVIQEIENSALFGSKSNIRSKIVKTSPKKMVIKHSNKEKSPNKVVSVSTSSTSNTRTVFVTTNTQVKKIDSNKKPRVPVSQSRLERQRELNRAAQVRSRQKKKNTISQMEIDIAVLHKDKSELVVQNQNLKNEVLLLKTMLMYHKDCAVSKDPKIMEEINAAVKAIQEGQQRMLQKDQGAKKVVPIRPNSANVIALTPVPNPVFIQVPTPVAQSIKLPTTTSLGTPITLPCPSNVVSPTNSNNAAIQIATLPTLMPKSLKPT</sequence>
<comment type="caution">
    <text evidence="6">The sequence shown here is derived from an EMBL/GenBank/DDBJ whole genome shotgun (WGS) entry which is preliminary data.</text>
</comment>
<dbReference type="GO" id="GO:0005634">
    <property type="term" value="C:nucleus"/>
    <property type="evidence" value="ECO:0007669"/>
    <property type="project" value="UniProtKB-SubCell"/>
</dbReference>
<dbReference type="InterPro" id="IPR004827">
    <property type="entry name" value="bZIP"/>
</dbReference>
<dbReference type="Proteomes" id="UP000801492">
    <property type="component" value="Unassembled WGS sequence"/>
</dbReference>
<feature type="domain" description="BZIP" evidence="5">
    <location>
        <begin position="343"/>
        <end position="406"/>
    </location>
</feature>
<dbReference type="PANTHER" id="PTHR19304">
    <property type="entry name" value="CYCLIC-AMP RESPONSE ELEMENT BINDING PROTEIN"/>
    <property type="match status" value="1"/>
</dbReference>
<protein>
    <recommendedName>
        <fullName evidence="5">BZIP domain-containing protein</fullName>
    </recommendedName>
</protein>
<evidence type="ECO:0000256" key="1">
    <source>
        <dbReference type="ARBA" id="ARBA00004123"/>
    </source>
</evidence>
<proteinExistence type="predicted"/>
<keyword evidence="3" id="KW-0804">Transcription</keyword>
<dbReference type="CDD" id="cd14686">
    <property type="entry name" value="bZIP"/>
    <property type="match status" value="1"/>
</dbReference>
<dbReference type="OrthoDB" id="295274at2759"/>
<evidence type="ECO:0000259" key="5">
    <source>
        <dbReference type="PROSITE" id="PS50217"/>
    </source>
</evidence>
<evidence type="ECO:0000256" key="3">
    <source>
        <dbReference type="ARBA" id="ARBA00023163"/>
    </source>
</evidence>
<organism evidence="6 7">
    <name type="scientific">Ignelater luminosus</name>
    <name type="common">Cucubano</name>
    <name type="synonym">Pyrophorus luminosus</name>
    <dbReference type="NCBI Taxonomy" id="2038154"/>
    <lineage>
        <taxon>Eukaryota</taxon>
        <taxon>Metazoa</taxon>
        <taxon>Ecdysozoa</taxon>
        <taxon>Arthropoda</taxon>
        <taxon>Hexapoda</taxon>
        <taxon>Insecta</taxon>
        <taxon>Pterygota</taxon>
        <taxon>Neoptera</taxon>
        <taxon>Endopterygota</taxon>
        <taxon>Coleoptera</taxon>
        <taxon>Polyphaga</taxon>
        <taxon>Elateriformia</taxon>
        <taxon>Elateroidea</taxon>
        <taxon>Elateridae</taxon>
        <taxon>Agrypninae</taxon>
        <taxon>Pyrophorini</taxon>
        <taxon>Ignelater</taxon>
    </lineage>
</organism>
<gene>
    <name evidence="6" type="ORF">ILUMI_10168</name>
</gene>
<dbReference type="EMBL" id="VTPC01005435">
    <property type="protein sequence ID" value="KAF2896021.1"/>
    <property type="molecule type" value="Genomic_DNA"/>
</dbReference>
<evidence type="ECO:0000256" key="4">
    <source>
        <dbReference type="ARBA" id="ARBA00023242"/>
    </source>
</evidence>
<keyword evidence="7" id="KW-1185">Reference proteome</keyword>
<name>A0A8K0D2K6_IGNLU</name>